<dbReference type="InterPro" id="IPR034300">
    <property type="entry name" value="PNTB-like"/>
</dbReference>
<dbReference type="Pfam" id="PF02233">
    <property type="entry name" value="PNTB"/>
    <property type="match status" value="1"/>
</dbReference>
<sequence>MPEFTAFFHSFAGLAIILIGFSNFFSGEVPSDPFGLGVRRLECYLDILIGTVIFSGSLIEYGYSAIFEVANYFPSYMTNKVTAASSVQTVIVFIIGAGVVELAEIGAA</sequence>
<keyword evidence="6" id="KW-0812">Transmembrane</keyword>
<accession>A0A5J4WA43</accession>
<gene>
    <name evidence="8" type="ORF">EZS28_012792</name>
</gene>
<reference evidence="8 9" key="1">
    <citation type="submission" date="2019-03" db="EMBL/GenBank/DDBJ databases">
        <title>Single cell metagenomics reveals metabolic interactions within the superorganism composed of flagellate Streblomastix strix and complex community of Bacteroidetes bacteria on its surface.</title>
        <authorList>
            <person name="Treitli S.C."/>
            <person name="Kolisko M."/>
            <person name="Husnik F."/>
            <person name="Keeling P."/>
            <person name="Hampl V."/>
        </authorList>
    </citation>
    <scope>NUCLEOTIDE SEQUENCE [LARGE SCALE GENOMIC DNA]</scope>
    <source>
        <strain evidence="8">ST1C</strain>
    </source>
</reference>
<name>A0A5J4WA43_9EUKA</name>
<evidence type="ECO:0000313" key="9">
    <source>
        <dbReference type="Proteomes" id="UP000324800"/>
    </source>
</evidence>
<evidence type="ECO:0000256" key="3">
    <source>
        <dbReference type="ARBA" id="ARBA00022967"/>
    </source>
</evidence>
<feature type="transmembrane region" description="Helical" evidence="6">
    <location>
        <begin position="45"/>
        <end position="63"/>
    </location>
</feature>
<dbReference type="EMBL" id="SNRW01002799">
    <property type="protein sequence ID" value="KAA6391680.1"/>
    <property type="molecule type" value="Genomic_DNA"/>
</dbReference>
<dbReference type="GO" id="GO:0008750">
    <property type="term" value="F:proton-translocating NAD(P)+ transhydrogenase activity"/>
    <property type="evidence" value="ECO:0007669"/>
    <property type="project" value="UniProtKB-EC"/>
</dbReference>
<dbReference type="PANTHER" id="PTHR10160">
    <property type="entry name" value="NAD(P) TRANSHYDROGENASE"/>
    <property type="match status" value="1"/>
</dbReference>
<keyword evidence="4" id="KW-0520">NAD</keyword>
<proteinExistence type="predicted"/>
<dbReference type="Proteomes" id="UP000324800">
    <property type="component" value="Unassembled WGS sequence"/>
</dbReference>
<comment type="caution">
    <text evidence="8">The sequence shown here is derived from an EMBL/GenBank/DDBJ whole genome shotgun (WGS) entry which is preliminary data.</text>
</comment>
<feature type="domain" description="NADP transhydrogenase beta-like" evidence="7">
    <location>
        <begin position="1"/>
        <end position="63"/>
    </location>
</feature>
<dbReference type="PANTHER" id="PTHR10160:SF19">
    <property type="entry name" value="PROTON-TRANSLOCATING NAD(P)(+) TRANSHYDROGENASE"/>
    <property type="match status" value="1"/>
</dbReference>
<keyword evidence="3" id="KW-1278">Translocase</keyword>
<dbReference type="EC" id="7.1.1.1" evidence="1"/>
<evidence type="ECO:0000259" key="7">
    <source>
        <dbReference type="Pfam" id="PF02233"/>
    </source>
</evidence>
<comment type="catalytic activity">
    <reaction evidence="5">
        <text>NAD(+) + NADPH + H(+)(in) = NADH + NADP(+) + H(+)(out)</text>
        <dbReference type="Rhea" id="RHEA:47992"/>
        <dbReference type="ChEBI" id="CHEBI:15378"/>
        <dbReference type="ChEBI" id="CHEBI:57540"/>
        <dbReference type="ChEBI" id="CHEBI:57783"/>
        <dbReference type="ChEBI" id="CHEBI:57945"/>
        <dbReference type="ChEBI" id="CHEBI:58349"/>
        <dbReference type="EC" id="7.1.1.1"/>
    </reaction>
</comment>
<feature type="transmembrane region" description="Helical" evidence="6">
    <location>
        <begin position="6"/>
        <end position="25"/>
    </location>
</feature>
<dbReference type="OrthoDB" id="37244at2759"/>
<evidence type="ECO:0000256" key="6">
    <source>
        <dbReference type="SAM" id="Phobius"/>
    </source>
</evidence>
<evidence type="ECO:0000313" key="8">
    <source>
        <dbReference type="EMBL" id="KAA6391680.1"/>
    </source>
</evidence>
<dbReference type="Gene3D" id="3.40.50.720">
    <property type="entry name" value="NAD(P)-binding Rossmann-like Domain"/>
    <property type="match status" value="1"/>
</dbReference>
<protein>
    <recommendedName>
        <fullName evidence="1">proton-translocating NAD(P)(+) transhydrogenase</fullName>
        <ecNumber evidence="1">7.1.1.1</ecNumber>
    </recommendedName>
</protein>
<keyword evidence="6" id="KW-0472">Membrane</keyword>
<dbReference type="GO" id="GO:0006740">
    <property type="term" value="P:NADPH regeneration"/>
    <property type="evidence" value="ECO:0007669"/>
    <property type="project" value="TreeGrafter"/>
</dbReference>
<feature type="transmembrane region" description="Helical" evidence="6">
    <location>
        <begin position="83"/>
        <end position="103"/>
    </location>
</feature>
<dbReference type="AlphaFoldDB" id="A0A5J4WA43"/>
<evidence type="ECO:0000256" key="2">
    <source>
        <dbReference type="ARBA" id="ARBA00022857"/>
    </source>
</evidence>
<evidence type="ECO:0000256" key="1">
    <source>
        <dbReference type="ARBA" id="ARBA00012943"/>
    </source>
</evidence>
<organism evidence="8 9">
    <name type="scientific">Streblomastix strix</name>
    <dbReference type="NCBI Taxonomy" id="222440"/>
    <lineage>
        <taxon>Eukaryota</taxon>
        <taxon>Metamonada</taxon>
        <taxon>Preaxostyla</taxon>
        <taxon>Oxymonadida</taxon>
        <taxon>Streblomastigidae</taxon>
        <taxon>Streblomastix</taxon>
    </lineage>
</organism>
<evidence type="ECO:0000256" key="5">
    <source>
        <dbReference type="ARBA" id="ARBA00048202"/>
    </source>
</evidence>
<dbReference type="GO" id="GO:0050661">
    <property type="term" value="F:NADP binding"/>
    <property type="evidence" value="ECO:0007669"/>
    <property type="project" value="TreeGrafter"/>
</dbReference>
<keyword evidence="2" id="KW-0521">NADP</keyword>
<evidence type="ECO:0000256" key="4">
    <source>
        <dbReference type="ARBA" id="ARBA00023027"/>
    </source>
</evidence>
<keyword evidence="6" id="KW-1133">Transmembrane helix</keyword>